<evidence type="ECO:0000313" key="3">
    <source>
        <dbReference type="EMBL" id="TCL44714.1"/>
    </source>
</evidence>
<accession>A0A9X8Y908</accession>
<dbReference type="Pfam" id="PF03807">
    <property type="entry name" value="F420_oxidored"/>
    <property type="match status" value="1"/>
</dbReference>
<dbReference type="Gene3D" id="3.40.50.720">
    <property type="entry name" value="NAD(P)-binding Rossmann-like Domain"/>
    <property type="match status" value="1"/>
</dbReference>
<comment type="caution">
    <text evidence="3">The sequence shown here is derived from an EMBL/GenBank/DDBJ whole genome shotgun (WGS) entry which is preliminary data.</text>
</comment>
<sequence length="292" mass="31052">MRKDLCFALVGGDLRQSCLANLLAGEGYEVYALGFDDCVELTDEVCCTADLAGTLAKCDVAIFPLPLTVDGTAVNAPFAKEPPALKACLRALNKKALLLGGMASEDVCALAREYGFAVLDYYQREEMIVRNCVPTAEGALCIAMQETAKTIFGSKCLVTGFGRVSRAMTALLLACGAKVSVAARKQGDLAWIKLMGAEPVPMAKLKEAAASQEIIFNTVPVKLFNEEVLCALHKDCLLIDLASKPGGVDLDAARHLGIRVIWALSLPGKVAPISAAQIIKDTVFNILEERGA</sequence>
<evidence type="ECO:0000313" key="4">
    <source>
        <dbReference type="Proteomes" id="UP000294682"/>
    </source>
</evidence>
<name>A0A9X8Y908_9FIRM</name>
<dbReference type="NCBIfam" id="NF006162">
    <property type="entry name" value="PRK08306.1"/>
    <property type="match status" value="1"/>
</dbReference>
<dbReference type="AlphaFoldDB" id="A0A9X8Y908"/>
<dbReference type="InterPro" id="IPR036291">
    <property type="entry name" value="NAD(P)-bd_dom_sf"/>
</dbReference>
<protein>
    <submittedName>
        <fullName evidence="3">Dipicolinate synthase subunit A</fullName>
    </submittedName>
</protein>
<evidence type="ECO:0000259" key="1">
    <source>
        <dbReference type="Pfam" id="PF03807"/>
    </source>
</evidence>
<dbReference type="InterPro" id="IPR031629">
    <property type="entry name" value="DpaA_N"/>
</dbReference>
<dbReference type="InterPro" id="IPR028939">
    <property type="entry name" value="P5C_Rdtase_cat_N"/>
</dbReference>
<feature type="domain" description="Pyrroline-5-carboxylate reductase catalytic N-terminal" evidence="1">
    <location>
        <begin position="160"/>
        <end position="242"/>
    </location>
</feature>
<dbReference type="RefSeq" id="WP_079699231.1">
    <property type="nucleotide sequence ID" value="NZ_SLUK01000002.1"/>
</dbReference>
<evidence type="ECO:0000259" key="2">
    <source>
        <dbReference type="Pfam" id="PF16924"/>
    </source>
</evidence>
<keyword evidence="4" id="KW-1185">Reference proteome</keyword>
<reference evidence="3 4" key="1">
    <citation type="submission" date="2019-03" db="EMBL/GenBank/DDBJ databases">
        <title>Genomic Encyclopedia of Type Strains, Phase IV (KMG-IV): sequencing the most valuable type-strain genomes for metagenomic binning, comparative biology and taxonomic classification.</title>
        <authorList>
            <person name="Goeker M."/>
        </authorList>
    </citation>
    <scope>NUCLEOTIDE SEQUENCE [LARGE SCALE GENOMIC DNA]</scope>
    <source>
        <strain evidence="3 4">DSM 100433</strain>
    </source>
</reference>
<proteinExistence type="predicted"/>
<gene>
    <name evidence="3" type="ORF">EDD78_102340</name>
</gene>
<organism evidence="3 4">
    <name type="scientific">Harryflintia acetispora</name>
    <dbReference type="NCBI Taxonomy" id="1849041"/>
    <lineage>
        <taxon>Bacteria</taxon>
        <taxon>Bacillati</taxon>
        <taxon>Bacillota</taxon>
        <taxon>Clostridia</taxon>
        <taxon>Eubacteriales</taxon>
        <taxon>Oscillospiraceae</taxon>
        <taxon>Harryflintia</taxon>
    </lineage>
</organism>
<dbReference type="SUPFAM" id="SSF51735">
    <property type="entry name" value="NAD(P)-binding Rossmann-fold domains"/>
    <property type="match status" value="1"/>
</dbReference>
<dbReference type="EMBL" id="SLUK01000002">
    <property type="protein sequence ID" value="TCL44714.1"/>
    <property type="molecule type" value="Genomic_DNA"/>
</dbReference>
<dbReference type="Pfam" id="PF16924">
    <property type="entry name" value="DpaA_N"/>
    <property type="match status" value="1"/>
</dbReference>
<feature type="domain" description="Dipicolinate synthase subunit A N-terminal" evidence="2">
    <location>
        <begin position="7"/>
        <end position="121"/>
    </location>
</feature>
<dbReference type="Proteomes" id="UP000294682">
    <property type="component" value="Unassembled WGS sequence"/>
</dbReference>